<dbReference type="InterPro" id="IPR036869">
    <property type="entry name" value="J_dom_sf"/>
</dbReference>
<dbReference type="Gene3D" id="1.20.1280.20">
    <property type="entry name" value="HscB, C-terminal domain"/>
    <property type="match status" value="1"/>
</dbReference>
<comment type="caution">
    <text evidence="8">The sequence shown here is derived from an EMBL/GenBank/DDBJ whole genome shotgun (WGS) entry which is preliminary data.</text>
</comment>
<organism evidence="8 9">
    <name type="scientific">Zostera marina</name>
    <name type="common">Eelgrass</name>
    <dbReference type="NCBI Taxonomy" id="29655"/>
    <lineage>
        <taxon>Eukaryota</taxon>
        <taxon>Viridiplantae</taxon>
        <taxon>Streptophyta</taxon>
        <taxon>Embryophyta</taxon>
        <taxon>Tracheophyta</taxon>
        <taxon>Spermatophyta</taxon>
        <taxon>Magnoliopsida</taxon>
        <taxon>Liliopsida</taxon>
        <taxon>Zosteraceae</taxon>
        <taxon>Zostera</taxon>
    </lineage>
</organism>
<protein>
    <recommendedName>
        <fullName evidence="7">Co-chaperone HscB C-terminal oligomerisation domain-containing protein</fullName>
    </recommendedName>
</protein>
<dbReference type="OMA" id="CRCIQPV"/>
<accession>A0A0K9Q476</accession>
<name>A0A0K9Q476_ZOSMR</name>
<dbReference type="PANTHER" id="PTHR14021">
    <property type="entry name" value="IRON-SULFUR CLUSTER CO-CHAPERONE PROTEIN HSCB"/>
    <property type="match status" value="1"/>
</dbReference>
<dbReference type="SUPFAM" id="SSF47144">
    <property type="entry name" value="HSC20 (HSCB), C-terminal oligomerisation domain"/>
    <property type="match status" value="1"/>
</dbReference>
<dbReference type="PANTHER" id="PTHR14021:SF15">
    <property type="entry name" value="IRON-SULFUR CLUSTER CO-CHAPERONE PROTEIN HSCB"/>
    <property type="match status" value="1"/>
</dbReference>
<keyword evidence="4" id="KW-0963">Cytoplasm</keyword>
<keyword evidence="9" id="KW-1185">Reference proteome</keyword>
<dbReference type="GO" id="GO:0051087">
    <property type="term" value="F:protein-folding chaperone binding"/>
    <property type="evidence" value="ECO:0007669"/>
    <property type="project" value="InterPro"/>
</dbReference>
<evidence type="ECO:0000313" key="9">
    <source>
        <dbReference type="Proteomes" id="UP000036987"/>
    </source>
</evidence>
<evidence type="ECO:0000256" key="3">
    <source>
        <dbReference type="ARBA" id="ARBA00010476"/>
    </source>
</evidence>
<gene>
    <name evidence="8" type="ORF">ZOSMA_116G00350</name>
</gene>
<dbReference type="GO" id="GO:0001671">
    <property type="term" value="F:ATPase activator activity"/>
    <property type="evidence" value="ECO:0007669"/>
    <property type="project" value="InterPro"/>
</dbReference>
<dbReference type="InterPro" id="IPR009073">
    <property type="entry name" value="HscB_oligo_C"/>
</dbReference>
<keyword evidence="6" id="KW-0143">Chaperone</keyword>
<dbReference type="EMBL" id="LFYR01000182">
    <property type="protein sequence ID" value="KMZ75312.1"/>
    <property type="molecule type" value="Genomic_DNA"/>
</dbReference>
<evidence type="ECO:0000256" key="6">
    <source>
        <dbReference type="ARBA" id="ARBA00023186"/>
    </source>
</evidence>
<dbReference type="NCBIfam" id="TIGR00714">
    <property type="entry name" value="hscB"/>
    <property type="match status" value="1"/>
</dbReference>
<evidence type="ECO:0000256" key="5">
    <source>
        <dbReference type="ARBA" id="ARBA00023128"/>
    </source>
</evidence>
<evidence type="ECO:0000256" key="2">
    <source>
        <dbReference type="ARBA" id="ARBA00004496"/>
    </source>
</evidence>
<sequence length="272" mass="31361">MMSQSREKVWSQGIAALRWRKSLQSHLSSLKHSSKITSTITNSTTATKCYRLCINRRAPLSFYYLQCNYSSKSLPDDLKCRCWNCNQSKSTSLDPFLSCPSCKAVQPIDTSIDYFVIFGIEKKYAIKDGNLDGKYKDWQKKLHPDLVHTKSQKERGYAAEQSALVIEAHRTLSHPISRALYMLQLEGIDVDEEETLSDPELITEIMEIREAVEEAKESNVLNEIKSKIQSKLENWTNSFAKALNNRNFEDAKNSIRRMKYYEKAIQEVVKKL</sequence>
<dbReference type="Proteomes" id="UP000036987">
    <property type="component" value="Unassembled WGS sequence"/>
</dbReference>
<evidence type="ECO:0000256" key="4">
    <source>
        <dbReference type="ARBA" id="ARBA00022490"/>
    </source>
</evidence>
<dbReference type="STRING" id="29655.A0A0K9Q476"/>
<feature type="domain" description="Co-chaperone HscB C-terminal oligomerisation" evidence="7">
    <location>
        <begin position="198"/>
        <end position="268"/>
    </location>
</feature>
<comment type="similarity">
    <text evidence="3">Belongs to the HscB family.</text>
</comment>
<keyword evidence="5" id="KW-0496">Mitochondrion</keyword>
<dbReference type="FunFam" id="1.20.1280.20:FF:000002">
    <property type="entry name" value="HscB mitochondrial iron-sulfur cluster co-chaperone"/>
    <property type="match status" value="1"/>
</dbReference>
<dbReference type="InterPro" id="IPR004640">
    <property type="entry name" value="HscB"/>
</dbReference>
<dbReference type="InterPro" id="IPR036386">
    <property type="entry name" value="HscB_C_sf"/>
</dbReference>
<evidence type="ECO:0000313" key="8">
    <source>
        <dbReference type="EMBL" id="KMZ75312.1"/>
    </source>
</evidence>
<proteinExistence type="inferred from homology"/>
<dbReference type="FunFam" id="1.10.287.110:FF:000082">
    <property type="entry name" value="Iron-sulfur cluster co-chaperone protein HscB, mitochondrial"/>
    <property type="match status" value="1"/>
</dbReference>
<dbReference type="Pfam" id="PF07743">
    <property type="entry name" value="HSCB_C"/>
    <property type="match status" value="1"/>
</dbReference>
<evidence type="ECO:0000256" key="1">
    <source>
        <dbReference type="ARBA" id="ARBA00004173"/>
    </source>
</evidence>
<dbReference type="Gene3D" id="1.10.287.110">
    <property type="entry name" value="DnaJ domain"/>
    <property type="match status" value="1"/>
</dbReference>
<dbReference type="SUPFAM" id="SSF46565">
    <property type="entry name" value="Chaperone J-domain"/>
    <property type="match status" value="1"/>
</dbReference>
<dbReference type="AlphaFoldDB" id="A0A0K9Q476"/>
<reference evidence="9" key="1">
    <citation type="journal article" date="2016" name="Nature">
        <title>The genome of the seagrass Zostera marina reveals angiosperm adaptation to the sea.</title>
        <authorList>
            <person name="Olsen J.L."/>
            <person name="Rouze P."/>
            <person name="Verhelst B."/>
            <person name="Lin Y.-C."/>
            <person name="Bayer T."/>
            <person name="Collen J."/>
            <person name="Dattolo E."/>
            <person name="De Paoli E."/>
            <person name="Dittami S."/>
            <person name="Maumus F."/>
            <person name="Michel G."/>
            <person name="Kersting A."/>
            <person name="Lauritano C."/>
            <person name="Lohaus R."/>
            <person name="Toepel M."/>
            <person name="Tonon T."/>
            <person name="Vanneste K."/>
            <person name="Amirebrahimi M."/>
            <person name="Brakel J."/>
            <person name="Bostroem C."/>
            <person name="Chovatia M."/>
            <person name="Grimwood J."/>
            <person name="Jenkins J.W."/>
            <person name="Jueterbock A."/>
            <person name="Mraz A."/>
            <person name="Stam W.T."/>
            <person name="Tice H."/>
            <person name="Bornberg-Bauer E."/>
            <person name="Green P.J."/>
            <person name="Pearson G.A."/>
            <person name="Procaccini G."/>
            <person name="Duarte C.M."/>
            <person name="Schmutz J."/>
            <person name="Reusch T.B.H."/>
            <person name="Van de Peer Y."/>
        </authorList>
    </citation>
    <scope>NUCLEOTIDE SEQUENCE [LARGE SCALE GENOMIC DNA]</scope>
    <source>
        <strain evidence="9">cv. Finnish</strain>
    </source>
</reference>
<dbReference type="GO" id="GO:0005739">
    <property type="term" value="C:mitochondrion"/>
    <property type="evidence" value="ECO:0007669"/>
    <property type="project" value="UniProtKB-SubCell"/>
</dbReference>
<evidence type="ECO:0000259" key="7">
    <source>
        <dbReference type="Pfam" id="PF07743"/>
    </source>
</evidence>
<comment type="subcellular location">
    <subcellularLocation>
        <location evidence="2">Cytoplasm</location>
    </subcellularLocation>
    <subcellularLocation>
        <location evidence="1">Mitochondrion</location>
    </subcellularLocation>
</comment>
<dbReference type="GO" id="GO:0051259">
    <property type="term" value="P:protein complex oligomerization"/>
    <property type="evidence" value="ECO:0007669"/>
    <property type="project" value="InterPro"/>
</dbReference>
<dbReference type="OrthoDB" id="448954at2759"/>
<dbReference type="GO" id="GO:0044571">
    <property type="term" value="P:[2Fe-2S] cluster assembly"/>
    <property type="evidence" value="ECO:0000318"/>
    <property type="project" value="GO_Central"/>
</dbReference>